<keyword evidence="3" id="KW-0270">Exopolysaccharide synthesis</keyword>
<dbReference type="InterPro" id="IPR031356">
    <property type="entry name" value="Stealth_CR4"/>
</dbReference>
<evidence type="ECO:0000259" key="5">
    <source>
        <dbReference type="Pfam" id="PF17101"/>
    </source>
</evidence>
<dbReference type="InterPro" id="IPR021520">
    <property type="entry name" value="Stealth_CR2"/>
</dbReference>
<comment type="caution">
    <text evidence="8">The sequence shown here is derived from an EMBL/GenBank/DDBJ whole genome shotgun (WGS) entry which is preliminary data.</text>
</comment>
<dbReference type="InterPro" id="IPR031357">
    <property type="entry name" value="Stealth_CR3"/>
</dbReference>
<evidence type="ECO:0000259" key="6">
    <source>
        <dbReference type="Pfam" id="PF17102"/>
    </source>
</evidence>
<evidence type="ECO:0000259" key="7">
    <source>
        <dbReference type="Pfam" id="PF17103"/>
    </source>
</evidence>
<dbReference type="AlphaFoldDB" id="A0A7Y9LFZ8"/>
<dbReference type="Pfam" id="PF17103">
    <property type="entry name" value="Stealth_CR4"/>
    <property type="match status" value="1"/>
</dbReference>
<dbReference type="Pfam" id="PF17101">
    <property type="entry name" value="Stealth_CR1"/>
    <property type="match status" value="1"/>
</dbReference>
<dbReference type="Pfam" id="PF11380">
    <property type="entry name" value="Stealth_CR2"/>
    <property type="match status" value="1"/>
</dbReference>
<dbReference type="InterPro" id="IPR031358">
    <property type="entry name" value="Stealth_CR1"/>
</dbReference>
<evidence type="ECO:0000256" key="3">
    <source>
        <dbReference type="ARBA" id="ARBA00023169"/>
    </source>
</evidence>
<feature type="domain" description="Stealth protein CR4 conserved region 4" evidence="7">
    <location>
        <begin position="483"/>
        <end position="528"/>
    </location>
</feature>
<sequence>MTGPRRWRQDTFRELIRLRRRFAARRAVLGRPGGLAYRRAELDGTRVLARTVPGLRLPEHAASVTERLRKLFRDRDLLYWQLPVRPDRRPTFGVRERDRPEVLRLIVSLGPAWYAEPLRRSGDRTGAVSRPACGPLPSAVRGFALWECCVAAEDPGFGTGEDHRIEVHFWREEPDQTLVSLVDNQTVDRLRPADLGPSGSVPPALAARPAHAVGFPIDLVYTWVDGADPAWQRDRAAAADAVDPGRATERADDPARFTDHDELRHSLRSVEQYAPWINHVWIVTDGQRPHWLRPDDDWVTVVSHKELWPDPAGLPTFNSHAIETCLHRIPGLAEHYLYLNDDMIFGRPVAPELFFHPNGIGKFFASRLTVDLLPPAPGEIASTTAAKNARRLLAERFGMINSGKYFHTAVATRKSVITALEAEFPEVFAATRRARFRTTDDVAAAGSFYLGYAYAVGAAVPGTIAYEYVDPSNSVDAQRLGQLLRFRTPDSICLNDGHSPDADPARTDLVIKDFLRRYLPVPGRFEKD</sequence>
<accession>A0A7Y9LFZ8</accession>
<evidence type="ECO:0008006" key="10">
    <source>
        <dbReference type="Google" id="ProtNLM"/>
    </source>
</evidence>
<protein>
    <recommendedName>
        <fullName evidence="10">Stealth protein CR4, conserved region 4</fullName>
    </recommendedName>
</protein>
<gene>
    <name evidence="8" type="ORF">BKA15_006839</name>
</gene>
<dbReference type="PANTHER" id="PTHR24045:SF0">
    <property type="entry name" value="N-ACETYLGLUCOSAMINE-1-PHOSPHOTRANSFERASE SUBUNITS ALPHA_BETA"/>
    <property type="match status" value="1"/>
</dbReference>
<name>A0A7Y9LFZ8_9ACTN</name>
<organism evidence="8 9">
    <name type="scientific">Microlunatus parietis</name>
    <dbReference type="NCBI Taxonomy" id="682979"/>
    <lineage>
        <taxon>Bacteria</taxon>
        <taxon>Bacillati</taxon>
        <taxon>Actinomycetota</taxon>
        <taxon>Actinomycetes</taxon>
        <taxon>Propionibacteriales</taxon>
        <taxon>Propionibacteriaceae</taxon>
        <taxon>Microlunatus</taxon>
    </lineage>
</organism>
<dbReference type="RefSeq" id="WP_179758003.1">
    <property type="nucleotide sequence ID" value="NZ_JACCBU010000001.1"/>
</dbReference>
<dbReference type="EMBL" id="JACCBU010000001">
    <property type="protein sequence ID" value="NYE75510.1"/>
    <property type="molecule type" value="Genomic_DNA"/>
</dbReference>
<reference evidence="8 9" key="1">
    <citation type="submission" date="2020-07" db="EMBL/GenBank/DDBJ databases">
        <title>Sequencing the genomes of 1000 actinobacteria strains.</title>
        <authorList>
            <person name="Klenk H.-P."/>
        </authorList>
    </citation>
    <scope>NUCLEOTIDE SEQUENCE [LARGE SCALE GENOMIC DNA]</scope>
    <source>
        <strain evidence="8 9">DSM 22083</strain>
    </source>
</reference>
<dbReference type="Proteomes" id="UP000569914">
    <property type="component" value="Unassembled WGS sequence"/>
</dbReference>
<proteinExistence type="inferred from homology"/>
<feature type="domain" description="Stealth protein CR1 conserved region 1" evidence="5">
    <location>
        <begin position="215"/>
        <end position="240"/>
    </location>
</feature>
<dbReference type="PANTHER" id="PTHR24045">
    <property type="match status" value="1"/>
</dbReference>
<keyword evidence="9" id="KW-1185">Reference proteome</keyword>
<comment type="similarity">
    <text evidence="1">Belongs to the stealth family.</text>
</comment>
<keyword evidence="2" id="KW-0808">Transferase</keyword>
<feature type="domain" description="Stealth protein CR2 conserved region 2" evidence="4">
    <location>
        <begin position="256"/>
        <end position="360"/>
    </location>
</feature>
<feature type="domain" description="Stealth protein CR3 conserved region 3" evidence="6">
    <location>
        <begin position="407"/>
        <end position="448"/>
    </location>
</feature>
<dbReference type="InterPro" id="IPR047141">
    <property type="entry name" value="Stealth"/>
</dbReference>
<dbReference type="Pfam" id="PF17102">
    <property type="entry name" value="Stealth_CR3"/>
    <property type="match status" value="1"/>
</dbReference>
<evidence type="ECO:0000313" key="9">
    <source>
        <dbReference type="Proteomes" id="UP000569914"/>
    </source>
</evidence>
<evidence type="ECO:0000256" key="1">
    <source>
        <dbReference type="ARBA" id="ARBA00007583"/>
    </source>
</evidence>
<dbReference type="GO" id="GO:0000271">
    <property type="term" value="P:polysaccharide biosynthetic process"/>
    <property type="evidence" value="ECO:0007669"/>
    <property type="project" value="UniProtKB-KW"/>
</dbReference>
<dbReference type="GO" id="GO:0016772">
    <property type="term" value="F:transferase activity, transferring phosphorus-containing groups"/>
    <property type="evidence" value="ECO:0007669"/>
    <property type="project" value="InterPro"/>
</dbReference>
<evidence type="ECO:0000259" key="4">
    <source>
        <dbReference type="Pfam" id="PF11380"/>
    </source>
</evidence>
<evidence type="ECO:0000313" key="8">
    <source>
        <dbReference type="EMBL" id="NYE75510.1"/>
    </source>
</evidence>
<evidence type="ECO:0000256" key="2">
    <source>
        <dbReference type="ARBA" id="ARBA00022679"/>
    </source>
</evidence>